<dbReference type="Ensembl" id="ENSMAMT00000011017.2">
    <property type="protein sequence ID" value="ENSMAMP00000010740.1"/>
    <property type="gene ID" value="ENSMAMG00000007255.2"/>
</dbReference>
<dbReference type="GO" id="GO:0060907">
    <property type="term" value="P:positive regulation of macrophage cytokine production"/>
    <property type="evidence" value="ECO:0007669"/>
    <property type="project" value="TreeGrafter"/>
</dbReference>
<evidence type="ECO:0000313" key="8">
    <source>
        <dbReference type="Ensembl" id="ENSMAMP00000010740.1"/>
    </source>
</evidence>
<dbReference type="GO" id="GO:1902166">
    <property type="term" value="P:negative regulation of intrinsic apoptotic signaling pathway in response to DNA damage by p53 class mediator"/>
    <property type="evidence" value="ECO:0007669"/>
    <property type="project" value="TreeGrafter"/>
</dbReference>
<name>A0A3Q3RV13_9TELE</name>
<keyword evidence="6" id="KW-0472">Membrane</keyword>
<dbReference type="GO" id="GO:0042289">
    <property type="term" value="F:MHC class II protein binding"/>
    <property type="evidence" value="ECO:0007669"/>
    <property type="project" value="InterPro"/>
</dbReference>
<proteinExistence type="predicted"/>
<dbReference type="SUPFAM" id="SSF48305">
    <property type="entry name" value="Class II MHC-associated invariant chain ectoplasmic trimerization domain"/>
    <property type="match status" value="1"/>
</dbReference>
<evidence type="ECO:0000256" key="2">
    <source>
        <dbReference type="ARBA" id="ARBA00022525"/>
    </source>
</evidence>
<evidence type="ECO:0000313" key="9">
    <source>
        <dbReference type="Proteomes" id="UP000261640"/>
    </source>
</evidence>
<keyword evidence="6" id="KW-0812">Transmembrane</keyword>
<dbReference type="PRINTS" id="PR01990">
    <property type="entry name" value="CD74ANTIGEN"/>
</dbReference>
<keyword evidence="2" id="KW-0964">Secreted</keyword>
<dbReference type="InParanoid" id="A0A3Q3RV13"/>
<dbReference type="GO" id="GO:0004896">
    <property type="term" value="F:cytokine receptor activity"/>
    <property type="evidence" value="ECO:0007669"/>
    <property type="project" value="TreeGrafter"/>
</dbReference>
<evidence type="ECO:0000256" key="6">
    <source>
        <dbReference type="SAM" id="Phobius"/>
    </source>
</evidence>
<feature type="transmembrane region" description="Helical" evidence="6">
    <location>
        <begin position="14"/>
        <end position="30"/>
    </location>
</feature>
<dbReference type="GO" id="GO:0002286">
    <property type="term" value="P:T cell activation involved in immune response"/>
    <property type="evidence" value="ECO:0007669"/>
    <property type="project" value="TreeGrafter"/>
</dbReference>
<dbReference type="InterPro" id="IPR011988">
    <property type="entry name" value="MHC_II-assoc_invariant_trimer"/>
</dbReference>
<dbReference type="GO" id="GO:0009986">
    <property type="term" value="C:cell surface"/>
    <property type="evidence" value="ECO:0007669"/>
    <property type="project" value="TreeGrafter"/>
</dbReference>
<feature type="disulfide bond" evidence="5">
    <location>
        <begin position="336"/>
        <end position="343"/>
    </location>
</feature>
<dbReference type="GO" id="GO:0006886">
    <property type="term" value="P:intracellular protein transport"/>
    <property type="evidence" value="ECO:0007669"/>
    <property type="project" value="InterPro"/>
</dbReference>
<keyword evidence="3 5" id="KW-1015">Disulfide bond</keyword>
<accession>A0A3Q3RV13</accession>
<dbReference type="GO" id="GO:0002830">
    <property type="term" value="P:positive regulation of type 2 immune response"/>
    <property type="evidence" value="ECO:0007669"/>
    <property type="project" value="TreeGrafter"/>
</dbReference>
<dbReference type="PROSITE" id="PS00484">
    <property type="entry name" value="THYROGLOBULIN_1_1"/>
    <property type="match status" value="1"/>
</dbReference>
<dbReference type="InterPro" id="IPR015386">
    <property type="entry name" value="MHC_II-assoc_invar/CLIP_MHC-bd"/>
</dbReference>
<feature type="transmembrane region" description="Helical" evidence="6">
    <location>
        <begin position="145"/>
        <end position="167"/>
    </location>
</feature>
<keyword evidence="6" id="KW-1133">Transmembrane helix</keyword>
<dbReference type="Gene3D" id="4.10.800.10">
    <property type="entry name" value="Thyroglobulin type-1"/>
    <property type="match status" value="1"/>
</dbReference>
<dbReference type="Pfam" id="PF09307">
    <property type="entry name" value="MHC2-interact"/>
    <property type="match status" value="1"/>
</dbReference>
<dbReference type="InterPro" id="IPR036857">
    <property type="entry name" value="Thyroglobulin_1_sf"/>
</dbReference>
<keyword evidence="4" id="KW-0325">Glycoprotein</keyword>
<dbReference type="GO" id="GO:0001961">
    <property type="term" value="P:positive regulation of cytokine-mediated signaling pathway"/>
    <property type="evidence" value="ECO:0007669"/>
    <property type="project" value="TreeGrafter"/>
</dbReference>
<dbReference type="FunCoup" id="A0A3Q3RV13">
    <property type="interactions" value="1099"/>
</dbReference>
<feature type="domain" description="Thyroglobulin type-1" evidence="7">
    <location>
        <begin position="304"/>
        <end position="364"/>
    </location>
</feature>
<dbReference type="PANTHER" id="PTHR14093">
    <property type="entry name" value="HLA CLASS II GAMMA CHAIN"/>
    <property type="match status" value="1"/>
</dbReference>
<evidence type="ECO:0000259" key="7">
    <source>
        <dbReference type="PROSITE" id="PS51162"/>
    </source>
</evidence>
<dbReference type="Pfam" id="PF08831">
    <property type="entry name" value="MHCassoc_trimer"/>
    <property type="match status" value="1"/>
</dbReference>
<comment type="subcellular location">
    <subcellularLocation>
        <location evidence="1">Secreted</location>
    </subcellularLocation>
</comment>
<reference evidence="8" key="2">
    <citation type="submission" date="2025-09" db="UniProtKB">
        <authorList>
            <consortium name="Ensembl"/>
        </authorList>
    </citation>
    <scope>IDENTIFICATION</scope>
</reference>
<dbReference type="SMART" id="SM00211">
    <property type="entry name" value="TY"/>
    <property type="match status" value="1"/>
</dbReference>
<dbReference type="Proteomes" id="UP000261640">
    <property type="component" value="Unplaced"/>
</dbReference>
<dbReference type="STRING" id="205130.ENSMAMP00000010740"/>
<dbReference type="InterPro" id="IPR000716">
    <property type="entry name" value="Thyroglobulin_1"/>
</dbReference>
<dbReference type="GO" id="GO:0019882">
    <property type="term" value="P:antigen processing and presentation"/>
    <property type="evidence" value="ECO:0007669"/>
    <property type="project" value="InterPro"/>
</dbReference>
<dbReference type="GeneTree" id="ENSGT00390000008961"/>
<sequence length="412" mass="47341">MHACYWLMSSRKKSHYLCFNQFIILGNIIISERDAVWNFAFFASVFIHGAFNVSRTAPCQYQTKSPMLQKYPTQHFLEIPPFHLNITVAFVKFKSHFFFVSFDVCLIVSLLHSCYPHPPAALYSSSDIFFLFFSLRGSNSRALKVAGLVTLACLLLASQVFTAYMVFNQKQQIHTLQKNSDRMSKQLTRSSKAVAPVRMAMPMNSLPLLMDFTSDEDSKSSKTPLTKLQDNAVVSVEGQLKDLMKEFQLPEFNETFSANVQRLKQQLNDTEWISFETWMRYWLIFQMAQEKPATPTPQTATMIKTKCQLEAAPGSSKVGTYKPQCDEQGRYLPMQCWHATGFCWCVDEYGKVIEGTQMRGHPDCQRGRAVSRRTMLTPRLMQKTSFEGERLQIFVQNIKFLIISTNSLCFYS</sequence>
<dbReference type="GO" id="GO:0005737">
    <property type="term" value="C:cytoplasm"/>
    <property type="evidence" value="ECO:0007669"/>
    <property type="project" value="TreeGrafter"/>
</dbReference>
<dbReference type="CDD" id="cd00191">
    <property type="entry name" value="TY"/>
    <property type="match status" value="1"/>
</dbReference>
<dbReference type="Pfam" id="PF00086">
    <property type="entry name" value="Thyroglobulin_1"/>
    <property type="match status" value="1"/>
</dbReference>
<keyword evidence="9" id="KW-1185">Reference proteome</keyword>
<protein>
    <submittedName>
        <fullName evidence="8">CD74 molecule, major histocompatibility complex, class II invariant chain a</fullName>
    </submittedName>
</protein>
<dbReference type="GO" id="GO:0016020">
    <property type="term" value="C:membrane"/>
    <property type="evidence" value="ECO:0007669"/>
    <property type="project" value="InterPro"/>
</dbReference>
<dbReference type="GO" id="GO:0005576">
    <property type="term" value="C:extracellular region"/>
    <property type="evidence" value="ECO:0007669"/>
    <property type="project" value="UniProtKB-SubCell"/>
</dbReference>
<evidence type="ECO:0000256" key="5">
    <source>
        <dbReference type="PROSITE-ProRule" id="PRU00500"/>
    </source>
</evidence>
<evidence type="ECO:0000256" key="3">
    <source>
        <dbReference type="ARBA" id="ARBA00023157"/>
    </source>
</evidence>
<dbReference type="InterPro" id="IPR052001">
    <property type="entry name" value="MHC-II_Gamma/Thyroglobulin"/>
</dbReference>
<organism evidence="8 9">
    <name type="scientific">Mastacembelus armatus</name>
    <name type="common">zig-zag eel</name>
    <dbReference type="NCBI Taxonomy" id="205130"/>
    <lineage>
        <taxon>Eukaryota</taxon>
        <taxon>Metazoa</taxon>
        <taxon>Chordata</taxon>
        <taxon>Craniata</taxon>
        <taxon>Vertebrata</taxon>
        <taxon>Euteleostomi</taxon>
        <taxon>Actinopterygii</taxon>
        <taxon>Neopterygii</taxon>
        <taxon>Teleostei</taxon>
        <taxon>Neoteleostei</taxon>
        <taxon>Acanthomorphata</taxon>
        <taxon>Anabantaria</taxon>
        <taxon>Synbranchiformes</taxon>
        <taxon>Mastacembelidae</taxon>
        <taxon>Mastacembelus</taxon>
    </lineage>
</organism>
<dbReference type="GO" id="GO:0070206">
    <property type="term" value="P:protein trimerization"/>
    <property type="evidence" value="ECO:0007669"/>
    <property type="project" value="InterPro"/>
</dbReference>
<dbReference type="InterPro" id="IPR036613">
    <property type="entry name" value="MHCII_invariant_trimer_sf"/>
</dbReference>
<evidence type="ECO:0000256" key="4">
    <source>
        <dbReference type="ARBA" id="ARBA00023180"/>
    </source>
</evidence>
<dbReference type="InterPro" id="IPR022339">
    <property type="entry name" value="MHC_II-assoc_invar_chain"/>
</dbReference>
<dbReference type="PROSITE" id="PS51162">
    <property type="entry name" value="THYROGLOBULIN_1_2"/>
    <property type="match status" value="1"/>
</dbReference>
<dbReference type="GO" id="GO:0043518">
    <property type="term" value="P:negative regulation of DNA damage response, signal transduction by p53 class mediator"/>
    <property type="evidence" value="ECO:0007669"/>
    <property type="project" value="TreeGrafter"/>
</dbReference>
<dbReference type="SUPFAM" id="SSF57610">
    <property type="entry name" value="Thyroglobulin type-1 domain"/>
    <property type="match status" value="1"/>
</dbReference>
<dbReference type="Gene3D" id="1.10.870.10">
    <property type="entry name" value="MHC class II-associated invariant chain, trimerisation domain"/>
    <property type="match status" value="1"/>
</dbReference>
<dbReference type="GO" id="GO:0035718">
    <property type="term" value="F:macrophage migration inhibitory factor binding"/>
    <property type="evidence" value="ECO:0007669"/>
    <property type="project" value="TreeGrafter"/>
</dbReference>
<feature type="transmembrane region" description="Helical" evidence="6">
    <location>
        <begin position="36"/>
        <end position="54"/>
    </location>
</feature>
<evidence type="ECO:0000256" key="1">
    <source>
        <dbReference type="ARBA" id="ARBA00004613"/>
    </source>
</evidence>
<comment type="caution">
    <text evidence="5">Lacks conserved residue(s) required for the propagation of feature annotation.</text>
</comment>
<dbReference type="PANTHER" id="PTHR14093:SF17">
    <property type="entry name" value="HLA CLASS II HISTOCOMPATIBILITY ANTIGEN GAMMA CHAIN"/>
    <property type="match status" value="1"/>
</dbReference>
<dbReference type="GO" id="GO:0070374">
    <property type="term" value="P:positive regulation of ERK1 and ERK2 cascade"/>
    <property type="evidence" value="ECO:0007669"/>
    <property type="project" value="TreeGrafter"/>
</dbReference>
<dbReference type="AlphaFoldDB" id="A0A3Q3RV13"/>
<reference evidence="8" key="1">
    <citation type="submission" date="2025-08" db="UniProtKB">
        <authorList>
            <consortium name="Ensembl"/>
        </authorList>
    </citation>
    <scope>IDENTIFICATION</scope>
</reference>